<feature type="domain" description="Peptidase C1A papain C-terminal" evidence="12">
    <location>
        <begin position="1542"/>
        <end position="1759"/>
    </location>
</feature>
<keyword evidence="6" id="KW-0865">Zymogen</keyword>
<keyword evidence="7" id="KW-1015">Disulfide bond</keyword>
<feature type="domain" description="Cystatin" evidence="11">
    <location>
        <begin position="169"/>
        <end position="276"/>
    </location>
</feature>
<dbReference type="Gene3D" id="3.10.450.10">
    <property type="match status" value="9"/>
</dbReference>
<dbReference type="SMART" id="SM00645">
    <property type="entry name" value="Pept_C1"/>
    <property type="match status" value="1"/>
</dbReference>
<dbReference type="SMART" id="SM00043">
    <property type="entry name" value="CY"/>
    <property type="match status" value="9"/>
</dbReference>
<dbReference type="InterPro" id="IPR038765">
    <property type="entry name" value="Papain-like_cys_pep_sf"/>
</dbReference>
<feature type="compositionally biased region" description="Basic and acidic residues" evidence="9">
    <location>
        <begin position="389"/>
        <end position="410"/>
    </location>
</feature>
<evidence type="ECO:0000256" key="7">
    <source>
        <dbReference type="ARBA" id="ARBA00023157"/>
    </source>
</evidence>
<gene>
    <name evidence="14" type="primary">AUGUSTUS-3.0.2_09844</name>
    <name evidence="14" type="ORF">TcasGA2_TC009844</name>
</gene>
<dbReference type="SMART" id="SM00848">
    <property type="entry name" value="Inhibitor_I29"/>
    <property type="match status" value="1"/>
</dbReference>
<dbReference type="InterPro" id="IPR000668">
    <property type="entry name" value="Peptidase_C1A_C"/>
</dbReference>
<dbReference type="Pfam" id="PF00031">
    <property type="entry name" value="Cystatin"/>
    <property type="match status" value="8"/>
</dbReference>
<dbReference type="InterPro" id="IPR018073">
    <property type="entry name" value="Prot_inh_cystat_CS"/>
</dbReference>
<keyword evidence="5" id="KW-0788">Thiol protease</keyword>
<dbReference type="GO" id="GO:0004869">
    <property type="term" value="F:cysteine-type endopeptidase inhibitor activity"/>
    <property type="evidence" value="ECO:0007669"/>
    <property type="project" value="InterPro"/>
</dbReference>
<dbReference type="GO" id="GO:0008234">
    <property type="term" value="F:cysteine-type peptidase activity"/>
    <property type="evidence" value="ECO:0007669"/>
    <property type="project" value="UniProtKB-KW"/>
</dbReference>
<evidence type="ECO:0000256" key="1">
    <source>
        <dbReference type="ARBA" id="ARBA00009403"/>
    </source>
</evidence>
<dbReference type="InParanoid" id="D6WPZ3"/>
<comment type="similarity">
    <text evidence="1">Belongs to the cystatin family.</text>
</comment>
<dbReference type="KEGG" id="tca:662417"/>
<keyword evidence="15" id="KW-1185">Reference proteome</keyword>
<keyword evidence="2" id="KW-0645">Protease</keyword>
<evidence type="ECO:0000259" key="12">
    <source>
        <dbReference type="SMART" id="SM00645"/>
    </source>
</evidence>
<evidence type="ECO:0000313" key="14">
    <source>
        <dbReference type="EMBL" id="EFA07519.1"/>
    </source>
</evidence>
<dbReference type="SUPFAM" id="SSF54001">
    <property type="entry name" value="Cysteine proteinases"/>
    <property type="match status" value="1"/>
</dbReference>
<keyword evidence="4" id="KW-0378">Hydrolase</keyword>
<evidence type="ECO:0000259" key="11">
    <source>
        <dbReference type="SMART" id="SM00043"/>
    </source>
</evidence>
<feature type="domain" description="Cystatin" evidence="11">
    <location>
        <begin position="943"/>
        <end position="1051"/>
    </location>
</feature>
<dbReference type="Proteomes" id="UP000007266">
    <property type="component" value="Linkage group 7"/>
</dbReference>
<feature type="domain" description="Cystatin" evidence="11">
    <location>
        <begin position="701"/>
        <end position="809"/>
    </location>
</feature>
<dbReference type="PhylomeDB" id="D6WPZ3"/>
<dbReference type="PROSITE" id="PS00640">
    <property type="entry name" value="THIOL_PROTEASE_ASN"/>
    <property type="match status" value="1"/>
</dbReference>
<feature type="region of interest" description="Disordered" evidence="9">
    <location>
        <begin position="1292"/>
        <end position="1321"/>
    </location>
</feature>
<dbReference type="STRING" id="7070.D6WPZ3"/>
<dbReference type="OMA" id="HENKFKV"/>
<dbReference type="EMBL" id="KQ971354">
    <property type="protein sequence ID" value="EFA07519.1"/>
    <property type="molecule type" value="Genomic_DNA"/>
</dbReference>
<dbReference type="PROSITE" id="PS00139">
    <property type="entry name" value="THIOL_PROTEASE_CYS"/>
    <property type="match status" value="1"/>
</dbReference>
<dbReference type="CDD" id="cd02248">
    <property type="entry name" value="Peptidase_C1A"/>
    <property type="match status" value="1"/>
</dbReference>
<dbReference type="InterPro" id="IPR050735">
    <property type="entry name" value="Kininogen_Fetuin_HRG"/>
</dbReference>
<dbReference type="PRINTS" id="PR00705">
    <property type="entry name" value="PAPAIN"/>
</dbReference>
<dbReference type="InterPro" id="IPR025660">
    <property type="entry name" value="Pept_his_AS"/>
</dbReference>
<feature type="domain" description="Cystatin" evidence="11">
    <location>
        <begin position="1185"/>
        <end position="1293"/>
    </location>
</feature>
<proteinExistence type="inferred from homology"/>
<dbReference type="Pfam" id="PF08246">
    <property type="entry name" value="Inhibitor_I29"/>
    <property type="match status" value="1"/>
</dbReference>
<evidence type="ECO:0000256" key="6">
    <source>
        <dbReference type="ARBA" id="ARBA00023145"/>
    </source>
</evidence>
<feature type="domain" description="Cystatin" evidence="11">
    <location>
        <begin position="817"/>
        <end position="924"/>
    </location>
</feature>
<dbReference type="GO" id="GO:0005576">
    <property type="term" value="C:extracellular region"/>
    <property type="evidence" value="ECO:0000318"/>
    <property type="project" value="GO_Central"/>
</dbReference>
<evidence type="ECO:0000256" key="8">
    <source>
        <dbReference type="ARBA" id="ARBA00023180"/>
    </source>
</evidence>
<dbReference type="InterPro" id="IPR000010">
    <property type="entry name" value="Cystatin_dom"/>
</dbReference>
<feature type="region of interest" description="Disordered" evidence="9">
    <location>
        <begin position="690"/>
        <end position="710"/>
    </location>
</feature>
<feature type="compositionally biased region" description="Basic and acidic residues" evidence="9">
    <location>
        <begin position="1292"/>
        <end position="1306"/>
    </location>
</feature>
<dbReference type="PROSITE" id="PS00287">
    <property type="entry name" value="CYSTATIN"/>
    <property type="match status" value="5"/>
</dbReference>
<organism evidence="14 15">
    <name type="scientific">Tribolium castaneum</name>
    <name type="common">Red flour beetle</name>
    <dbReference type="NCBI Taxonomy" id="7070"/>
    <lineage>
        <taxon>Eukaryota</taxon>
        <taxon>Metazoa</taxon>
        <taxon>Ecdysozoa</taxon>
        <taxon>Arthropoda</taxon>
        <taxon>Hexapoda</taxon>
        <taxon>Insecta</taxon>
        <taxon>Pterygota</taxon>
        <taxon>Neoptera</taxon>
        <taxon>Endopterygota</taxon>
        <taxon>Coleoptera</taxon>
        <taxon>Polyphaga</taxon>
        <taxon>Cucujiformia</taxon>
        <taxon>Tenebrionidae</taxon>
        <taxon>Tenebrionidae incertae sedis</taxon>
        <taxon>Tribolium</taxon>
    </lineage>
</organism>
<feature type="signal peptide" evidence="10">
    <location>
        <begin position="1"/>
        <end position="19"/>
    </location>
</feature>
<evidence type="ECO:0000256" key="5">
    <source>
        <dbReference type="ARBA" id="ARBA00022807"/>
    </source>
</evidence>
<protein>
    <submittedName>
        <fullName evidence="14">Cystatin</fullName>
    </submittedName>
</protein>
<keyword evidence="8" id="KW-0325">Glycoprotein</keyword>
<evidence type="ECO:0000256" key="9">
    <source>
        <dbReference type="SAM" id="MobiDB-lite"/>
    </source>
</evidence>
<evidence type="ECO:0000256" key="4">
    <source>
        <dbReference type="ARBA" id="ARBA00022801"/>
    </source>
</evidence>
<dbReference type="FunFam" id="3.90.70.10:FF:000130">
    <property type="entry name" value="Cysteine proteinase 1"/>
    <property type="match status" value="1"/>
</dbReference>
<dbReference type="eggNOG" id="KOG1542">
    <property type="taxonomic scope" value="Eukaryota"/>
</dbReference>
<evidence type="ECO:0000256" key="2">
    <source>
        <dbReference type="ARBA" id="ARBA00022670"/>
    </source>
</evidence>
<dbReference type="HOGENOM" id="CLU_237793_0_0_1"/>
<feature type="domain" description="Cystatin" evidence="11">
    <location>
        <begin position="574"/>
        <end position="682"/>
    </location>
</feature>
<sequence length="1761" mass="199560">MATLWYMFVCFCWWSLVNSDVLQENLSNKSESHSSEISAVLNHLNSSPFKVYNYNKATLLNAQTKADIIELILDIDVDCINKYPNVPCGEKVVTCHAFVRNTPEEGSKVLTDVNCKPKPEIIVDEPVYDSPTNPTEVNTNEPTPIVLSNEAVSSEVGEHFVAVRKDSVPCLGCPFDLNTNAEGVDELIDVALEHIQTERAKKHALVKVLRLQQQVVTGVKYILTAEFAPTLCEKSANLDASSCPRDTNAETTICEITYLHKPWISKAKHVIKNNCTVSQEYVRPDIRKSDISNEIDVSGKRTKLIDSPNFDKMAENGAIDEMTPSRLADLESQIIVDVEPEIGAPSTAESHPQVESKLEFDLFQTPESLTVSEDPAFTAGVTVEEPAPTEEHVSRLKRDESSEETKKDSSSESVETAANQTKATKTSSSEENSSEEVLRPKRAIRQLEKISPDEKGLVKNLADFAANALDSIDDDNNKRIILQILGAKKMVGDDGVYYHIIMRMGVSRCLEDSPINPYENCKDKLFENYTKICKVQVYVNDDFGSKKVVKSQCQNIKRDKNDNNRTNYSRYKRDGLGAPNRIDKNSEKIRQFVKEGINGFNANYNSKNNKVKPVEVVSATTQVVAGTLYKITTKISESDCSKNDNKDLDDCNILEGASPKTCELEVWEKLWENFRQFTIKCEGDEQSIKFQTSPKNRAKRQAPGGESPVTKDNEYVVKYLEAALNQLDSESPHENKFKVHEFISATSQTVSGHIYRIKTKVVLSDCKKTASTERGQCGTLKDAKPKTCKFEVFEQTWVPNSRRIKTDCDKERRKRKTLDGGITEVDKDDDEVKTFVREGLLNLNTHLTTSNKVKPVEVVSASVQVVAGSLHRIKVKISESDCSRNDQKDFEQCNVLEGASPKLCEMEVWDKPWEDFRRYTIKCEGENKKHQFTLNPNKRTKRQVPRGESPVAKDNEYVIKYLEAALNQLDAESEHENKFKVHEFISATSQIVSGHIYRINAKVILSDCKKTVSTERGQCGTLKDAKPKTCKFEVFEQLWVPNSRQIKTDCHKERRKRQTLPGGIKEVDKNNDEVKTFVHEGLLNLNTHLTTSNKVKPVEVVSASVQVVAGSLHRIKVKISESDCSRNDQKDFEQCNVLEGASPKLCEMEVWDKPWEDFRRYTIKCEGENKKHQFTLNPNKRTKRQVRGGESPVAKDNEYVIKYLEAALNQLDAESEHENKFKVHEFISATSQIVSGHIYRIKAKVILSDCKKSISTERGQCGTLKDAKPKTCKFEVFEQLWVPNSRQIKTECDGKRVKRQRSEKPHSVRSKRQSIPGGATEIDKKSDKVKQYVRESLTHLNTQLTSSNKVKPVEVLSATSQVVAGTIHRIKVKISESDCSKDDEKDFDECNIREGASPKICEVKVWDKPWQNFRQYNITCEGEDHHYTFETKPGKTKRSAELDNLLGCDDREYHLSLFTDFLKKYNKKYHKKEYKYRFNVFVQNLMQIRVLNTFEQGTATYGITRFADMTQKEFSRSLGLRTDLRNENETPFAQAKIPNIELPKEFDWRKKNVVTEVKNQEQCGSCWAFSVTGNVEGQYALRHGKLLEFSEQELVDCDTDDQGCNGGLMDTAYRSIEKIGGLETEQDYPYDAEDEKCHFNRTLARVQVTGALNISHNETDMAKWLVANGPISIAINANAMQFYMGGVSHPFKFLCSPKNLDHGVLIVGYGVHNYPLFKKSLPYWIVKNSWGTGWGEQGYYRVYRGDGTCGLNQTPSSAIVA</sequence>
<evidence type="ECO:0000256" key="3">
    <source>
        <dbReference type="ARBA" id="ARBA00022729"/>
    </source>
</evidence>
<name>D6WPZ3_TRICA</name>
<accession>D6WPZ3</accession>
<dbReference type="GO" id="GO:0006508">
    <property type="term" value="P:proteolysis"/>
    <property type="evidence" value="ECO:0007669"/>
    <property type="project" value="UniProtKB-KW"/>
</dbReference>
<dbReference type="PANTHER" id="PTHR13814">
    <property type="entry name" value="FETUIN"/>
    <property type="match status" value="1"/>
</dbReference>
<dbReference type="PANTHER" id="PTHR13814:SF16">
    <property type="entry name" value="CYSTATIN"/>
    <property type="match status" value="1"/>
</dbReference>
<reference evidence="14 15" key="1">
    <citation type="journal article" date="2008" name="Nature">
        <title>The genome of the model beetle and pest Tribolium castaneum.</title>
        <authorList>
            <consortium name="Tribolium Genome Sequencing Consortium"/>
            <person name="Richards S."/>
            <person name="Gibbs R.A."/>
            <person name="Weinstock G.M."/>
            <person name="Brown S.J."/>
            <person name="Denell R."/>
            <person name="Beeman R.W."/>
            <person name="Gibbs R."/>
            <person name="Beeman R.W."/>
            <person name="Brown S.J."/>
            <person name="Bucher G."/>
            <person name="Friedrich M."/>
            <person name="Grimmelikhuijzen C.J."/>
            <person name="Klingler M."/>
            <person name="Lorenzen M."/>
            <person name="Richards S."/>
            <person name="Roth S."/>
            <person name="Schroder R."/>
            <person name="Tautz D."/>
            <person name="Zdobnov E.M."/>
            <person name="Muzny D."/>
            <person name="Gibbs R.A."/>
            <person name="Weinstock G.M."/>
            <person name="Attaway T."/>
            <person name="Bell S."/>
            <person name="Buhay C.J."/>
            <person name="Chandrabose M.N."/>
            <person name="Chavez D."/>
            <person name="Clerk-Blankenburg K.P."/>
            <person name="Cree A."/>
            <person name="Dao M."/>
            <person name="Davis C."/>
            <person name="Chacko J."/>
            <person name="Dinh H."/>
            <person name="Dugan-Rocha S."/>
            <person name="Fowler G."/>
            <person name="Garner T.T."/>
            <person name="Garnes J."/>
            <person name="Gnirke A."/>
            <person name="Hawes A."/>
            <person name="Hernandez J."/>
            <person name="Hines S."/>
            <person name="Holder M."/>
            <person name="Hume J."/>
            <person name="Jhangiani S.N."/>
            <person name="Joshi V."/>
            <person name="Khan Z.M."/>
            <person name="Jackson L."/>
            <person name="Kovar C."/>
            <person name="Kowis A."/>
            <person name="Lee S."/>
            <person name="Lewis L.R."/>
            <person name="Margolis J."/>
            <person name="Morgan M."/>
            <person name="Nazareth L.V."/>
            <person name="Nguyen N."/>
            <person name="Okwuonu G."/>
            <person name="Parker D."/>
            <person name="Richards S."/>
            <person name="Ruiz S.J."/>
            <person name="Santibanez J."/>
            <person name="Savard J."/>
            <person name="Scherer S.E."/>
            <person name="Schneider B."/>
            <person name="Sodergren E."/>
            <person name="Tautz D."/>
            <person name="Vattahil S."/>
            <person name="Villasana D."/>
            <person name="White C.S."/>
            <person name="Wright R."/>
            <person name="Park Y."/>
            <person name="Beeman R.W."/>
            <person name="Lord J."/>
            <person name="Oppert B."/>
            <person name="Lorenzen M."/>
            <person name="Brown S."/>
            <person name="Wang L."/>
            <person name="Savard J."/>
            <person name="Tautz D."/>
            <person name="Richards S."/>
            <person name="Weinstock G."/>
            <person name="Gibbs R.A."/>
            <person name="Liu Y."/>
            <person name="Worley K."/>
            <person name="Weinstock G."/>
            <person name="Elsik C.G."/>
            <person name="Reese J.T."/>
            <person name="Elhaik E."/>
            <person name="Landan G."/>
            <person name="Graur D."/>
            <person name="Arensburger P."/>
            <person name="Atkinson P."/>
            <person name="Beeman R.W."/>
            <person name="Beidler J."/>
            <person name="Brown S.J."/>
            <person name="Demuth J.P."/>
            <person name="Drury D.W."/>
            <person name="Du Y.Z."/>
            <person name="Fujiwara H."/>
            <person name="Lorenzen M."/>
            <person name="Maselli V."/>
            <person name="Osanai M."/>
            <person name="Park Y."/>
            <person name="Robertson H.M."/>
            <person name="Tu Z."/>
            <person name="Wang J.J."/>
            <person name="Wang S."/>
            <person name="Richards S."/>
            <person name="Song H."/>
            <person name="Zhang L."/>
            <person name="Sodergren E."/>
            <person name="Werner D."/>
            <person name="Stanke M."/>
            <person name="Morgenstern B."/>
            <person name="Solovyev V."/>
            <person name="Kosarev P."/>
            <person name="Brown G."/>
            <person name="Chen H.C."/>
            <person name="Ermolaeva O."/>
            <person name="Hlavina W."/>
            <person name="Kapustin Y."/>
            <person name="Kiryutin B."/>
            <person name="Kitts P."/>
            <person name="Maglott D."/>
            <person name="Pruitt K."/>
            <person name="Sapojnikov V."/>
            <person name="Souvorov A."/>
            <person name="Mackey A.J."/>
            <person name="Waterhouse R.M."/>
            <person name="Wyder S."/>
            <person name="Zdobnov E.M."/>
            <person name="Zdobnov E.M."/>
            <person name="Wyder S."/>
            <person name="Kriventseva E.V."/>
            <person name="Kadowaki T."/>
            <person name="Bork P."/>
            <person name="Aranda M."/>
            <person name="Bao R."/>
            <person name="Beermann A."/>
            <person name="Berns N."/>
            <person name="Bolognesi R."/>
            <person name="Bonneton F."/>
            <person name="Bopp D."/>
            <person name="Brown S.J."/>
            <person name="Bucher G."/>
            <person name="Butts T."/>
            <person name="Chaumot A."/>
            <person name="Denell R.E."/>
            <person name="Ferrier D.E."/>
            <person name="Friedrich M."/>
            <person name="Gordon C.M."/>
            <person name="Jindra M."/>
            <person name="Klingler M."/>
            <person name="Lan Q."/>
            <person name="Lattorff H.M."/>
            <person name="Laudet V."/>
            <person name="von Levetsow C."/>
            <person name="Liu Z."/>
            <person name="Lutz R."/>
            <person name="Lynch J.A."/>
            <person name="da Fonseca R.N."/>
            <person name="Posnien N."/>
            <person name="Reuter R."/>
            <person name="Roth S."/>
            <person name="Savard J."/>
            <person name="Schinko J.B."/>
            <person name="Schmitt C."/>
            <person name="Schoppmeier M."/>
            <person name="Schroder R."/>
            <person name="Shippy T.D."/>
            <person name="Simonnet F."/>
            <person name="Marques-Souza H."/>
            <person name="Tautz D."/>
            <person name="Tomoyasu Y."/>
            <person name="Trauner J."/>
            <person name="Van der Zee M."/>
            <person name="Vervoort M."/>
            <person name="Wittkopp N."/>
            <person name="Wimmer E.A."/>
            <person name="Yang X."/>
            <person name="Jones A.K."/>
            <person name="Sattelle D.B."/>
            <person name="Ebert P.R."/>
            <person name="Nelson D."/>
            <person name="Scott J.G."/>
            <person name="Beeman R.W."/>
            <person name="Muthukrishnan S."/>
            <person name="Kramer K.J."/>
            <person name="Arakane Y."/>
            <person name="Beeman R.W."/>
            <person name="Zhu Q."/>
            <person name="Hogenkamp D."/>
            <person name="Dixit R."/>
            <person name="Oppert B."/>
            <person name="Jiang H."/>
            <person name="Zou Z."/>
            <person name="Marshall J."/>
            <person name="Elpidina E."/>
            <person name="Vinokurov K."/>
            <person name="Oppert C."/>
            <person name="Zou Z."/>
            <person name="Evans J."/>
            <person name="Lu Z."/>
            <person name="Zhao P."/>
            <person name="Sumathipala N."/>
            <person name="Altincicek B."/>
            <person name="Vilcinskas A."/>
            <person name="Williams M."/>
            <person name="Hultmark D."/>
            <person name="Hetru C."/>
            <person name="Jiang H."/>
            <person name="Grimmelikhuijzen C.J."/>
            <person name="Hauser F."/>
            <person name="Cazzamali G."/>
            <person name="Williamson M."/>
            <person name="Park Y."/>
            <person name="Li B."/>
            <person name="Tanaka Y."/>
            <person name="Predel R."/>
            <person name="Neupert S."/>
            <person name="Schachtner J."/>
            <person name="Verleyen P."/>
            <person name="Raible F."/>
            <person name="Bork P."/>
            <person name="Friedrich M."/>
            <person name="Walden K.K."/>
            <person name="Robertson H.M."/>
            <person name="Angeli S."/>
            <person name="Foret S."/>
            <person name="Bucher G."/>
            <person name="Schuetz S."/>
            <person name="Maleszka R."/>
            <person name="Wimmer E.A."/>
            <person name="Beeman R.W."/>
            <person name="Lorenzen M."/>
            <person name="Tomoyasu Y."/>
            <person name="Miller S.C."/>
            <person name="Grossmann D."/>
            <person name="Bucher G."/>
        </authorList>
    </citation>
    <scope>NUCLEOTIDE SEQUENCE [LARGE SCALE GENOMIC DNA]</scope>
    <source>
        <strain evidence="14 15">Georgia GA2</strain>
    </source>
</reference>
<reference evidence="14 15" key="2">
    <citation type="journal article" date="2010" name="Nucleic Acids Res.">
        <title>BeetleBase in 2010: revisions to provide comprehensive genomic information for Tribolium castaneum.</title>
        <authorList>
            <person name="Kim H.S."/>
            <person name="Murphy T."/>
            <person name="Xia J."/>
            <person name="Caragea D."/>
            <person name="Park Y."/>
            <person name="Beeman R.W."/>
            <person name="Lorenzen M.D."/>
            <person name="Butcher S."/>
            <person name="Manak J.R."/>
            <person name="Brown S.J."/>
        </authorList>
    </citation>
    <scope>GENOME REANNOTATION</scope>
    <source>
        <strain evidence="14 15">Georgia GA2</strain>
    </source>
</reference>
<feature type="compositionally biased region" description="Polar residues" evidence="9">
    <location>
        <begin position="417"/>
        <end position="426"/>
    </location>
</feature>
<feature type="domain" description="Cathepsin propeptide inhibitor" evidence="13">
    <location>
        <begin position="1458"/>
        <end position="1514"/>
    </location>
</feature>
<keyword evidence="3 10" id="KW-0732">Signal</keyword>
<dbReference type="InterPro" id="IPR000169">
    <property type="entry name" value="Pept_cys_AS"/>
</dbReference>
<dbReference type="InterPro" id="IPR025661">
    <property type="entry name" value="Pept_asp_AS"/>
</dbReference>
<dbReference type="Pfam" id="PF00112">
    <property type="entry name" value="Peptidase_C1"/>
    <property type="match status" value="1"/>
</dbReference>
<dbReference type="InterPro" id="IPR046350">
    <property type="entry name" value="Cystatin_sf"/>
</dbReference>
<dbReference type="PROSITE" id="PS00639">
    <property type="entry name" value="THIOL_PROTEASE_HIS"/>
    <property type="match status" value="1"/>
</dbReference>
<dbReference type="CDD" id="cd00042">
    <property type="entry name" value="CY"/>
    <property type="match status" value="8"/>
</dbReference>
<feature type="domain" description="Cystatin" evidence="11">
    <location>
        <begin position="1059"/>
        <end position="1166"/>
    </location>
</feature>
<evidence type="ECO:0000313" key="15">
    <source>
        <dbReference type="Proteomes" id="UP000007266"/>
    </source>
</evidence>
<dbReference type="GO" id="GO:0004866">
    <property type="term" value="F:endopeptidase inhibitor activity"/>
    <property type="evidence" value="ECO:0000318"/>
    <property type="project" value="GO_Central"/>
</dbReference>
<evidence type="ECO:0000259" key="13">
    <source>
        <dbReference type="SMART" id="SM00848"/>
    </source>
</evidence>
<feature type="chain" id="PRO_5003090029" evidence="10">
    <location>
        <begin position="20"/>
        <end position="1761"/>
    </location>
</feature>
<dbReference type="Gene3D" id="3.90.70.10">
    <property type="entry name" value="Cysteine proteinases"/>
    <property type="match status" value="1"/>
</dbReference>
<dbReference type="InterPro" id="IPR039417">
    <property type="entry name" value="Peptidase_C1A_papain-like"/>
</dbReference>
<feature type="domain" description="Cystatin" evidence="11">
    <location>
        <begin position="442"/>
        <end position="554"/>
    </location>
</feature>
<feature type="domain" description="Cystatin" evidence="11">
    <location>
        <begin position="1314"/>
        <end position="1421"/>
    </location>
</feature>
<feature type="region of interest" description="Disordered" evidence="9">
    <location>
        <begin position="369"/>
        <end position="445"/>
    </location>
</feature>
<evidence type="ECO:0000256" key="10">
    <source>
        <dbReference type="SAM" id="SignalP"/>
    </source>
</evidence>
<dbReference type="OrthoDB" id="387093at2759"/>
<dbReference type="InterPro" id="IPR013201">
    <property type="entry name" value="Prot_inhib_I29"/>
</dbReference>
<dbReference type="SUPFAM" id="SSF54403">
    <property type="entry name" value="Cystatin/monellin"/>
    <property type="match status" value="9"/>
</dbReference>